<keyword evidence="2" id="KW-1133">Transmembrane helix</keyword>
<dbReference type="InterPro" id="IPR036249">
    <property type="entry name" value="Thioredoxin-like_sf"/>
</dbReference>
<feature type="region of interest" description="Disordered" evidence="1">
    <location>
        <begin position="280"/>
        <end position="301"/>
    </location>
</feature>
<evidence type="ECO:0000259" key="3">
    <source>
        <dbReference type="Pfam" id="PF00085"/>
    </source>
</evidence>
<sequence>MSTMDAKVQQILSQLRVASSRFRLEAKKFAHPFYILNTLLAVSFVVLRLVPPLCSLLFKGSADGGACQFDMREHETLMFVGCVTVIKNRGAPSWLHYLKKFMTYCKMANVYLFYRQHPVFAVVYVAFCILQMVFFGEPIYSGPEKLEYFSGLQNMERTIAEDKRNVWLVCFYTNWSMKCIDMAPTFAELSGQYWLPNFRFGKIDVGRFGDVASKYHIGTGAWTKQLPTIILFKDGVEVARRPQADSRGVVAKYEYALPTLIQDFDLNNVYEQQKGRLGKKALQEAMAEPAEATPASNKKKD</sequence>
<dbReference type="OrthoDB" id="20229at2759"/>
<accession>A0A1W0X911</accession>
<dbReference type="EMBL" id="MTYJ01000009">
    <property type="protein sequence ID" value="OQV23884.1"/>
    <property type="molecule type" value="Genomic_DNA"/>
</dbReference>
<evidence type="ECO:0000313" key="4">
    <source>
        <dbReference type="EMBL" id="OQV23884.1"/>
    </source>
</evidence>
<evidence type="ECO:0000256" key="2">
    <source>
        <dbReference type="SAM" id="Phobius"/>
    </source>
</evidence>
<dbReference type="AlphaFoldDB" id="A0A1W0X911"/>
<name>A0A1W0X911_HYPEX</name>
<keyword evidence="5" id="KW-1185">Reference proteome</keyword>
<evidence type="ECO:0000313" key="5">
    <source>
        <dbReference type="Proteomes" id="UP000192578"/>
    </source>
</evidence>
<protein>
    <submittedName>
        <fullName evidence="4">Thioredoxin-related transmembrane protein 2</fullName>
    </submittedName>
</protein>
<dbReference type="InterPro" id="IPR013766">
    <property type="entry name" value="Thioredoxin_domain"/>
</dbReference>
<dbReference type="Gene3D" id="3.40.30.10">
    <property type="entry name" value="Glutaredoxin"/>
    <property type="match status" value="1"/>
</dbReference>
<reference evidence="5" key="1">
    <citation type="submission" date="2017-01" db="EMBL/GenBank/DDBJ databases">
        <title>Comparative genomics of anhydrobiosis in the tardigrade Hypsibius dujardini.</title>
        <authorList>
            <person name="Yoshida Y."/>
            <person name="Koutsovoulos G."/>
            <person name="Laetsch D."/>
            <person name="Stevens L."/>
            <person name="Kumar S."/>
            <person name="Horikawa D."/>
            <person name="Ishino K."/>
            <person name="Komine S."/>
            <person name="Tomita M."/>
            <person name="Blaxter M."/>
            <person name="Arakawa K."/>
        </authorList>
    </citation>
    <scope>NUCLEOTIDE SEQUENCE [LARGE SCALE GENOMIC DNA]</scope>
    <source>
        <strain evidence="5">Z151</strain>
    </source>
</reference>
<feature type="domain" description="Thioredoxin" evidence="3">
    <location>
        <begin position="154"/>
        <end position="240"/>
    </location>
</feature>
<comment type="caution">
    <text evidence="4">The sequence shown here is derived from an EMBL/GenBank/DDBJ whole genome shotgun (WGS) entry which is preliminary data.</text>
</comment>
<dbReference type="SUPFAM" id="SSF52833">
    <property type="entry name" value="Thioredoxin-like"/>
    <property type="match status" value="1"/>
</dbReference>
<evidence type="ECO:0000256" key="1">
    <source>
        <dbReference type="SAM" id="MobiDB-lite"/>
    </source>
</evidence>
<keyword evidence="2 4" id="KW-0812">Transmembrane</keyword>
<organism evidence="4 5">
    <name type="scientific">Hypsibius exemplaris</name>
    <name type="common">Freshwater tardigrade</name>
    <dbReference type="NCBI Taxonomy" id="2072580"/>
    <lineage>
        <taxon>Eukaryota</taxon>
        <taxon>Metazoa</taxon>
        <taxon>Ecdysozoa</taxon>
        <taxon>Tardigrada</taxon>
        <taxon>Eutardigrada</taxon>
        <taxon>Parachela</taxon>
        <taxon>Hypsibioidea</taxon>
        <taxon>Hypsibiidae</taxon>
        <taxon>Hypsibius</taxon>
    </lineage>
</organism>
<feature type="compositionally biased region" description="Low complexity" evidence="1">
    <location>
        <begin position="284"/>
        <end position="295"/>
    </location>
</feature>
<feature type="transmembrane region" description="Helical" evidence="2">
    <location>
        <begin position="119"/>
        <end position="140"/>
    </location>
</feature>
<feature type="transmembrane region" description="Helical" evidence="2">
    <location>
        <begin position="29"/>
        <end position="50"/>
    </location>
</feature>
<dbReference type="Proteomes" id="UP000192578">
    <property type="component" value="Unassembled WGS sequence"/>
</dbReference>
<keyword evidence="2" id="KW-0472">Membrane</keyword>
<gene>
    <name evidence="4" type="ORF">BV898_02233</name>
</gene>
<proteinExistence type="predicted"/>
<dbReference type="Pfam" id="PF00085">
    <property type="entry name" value="Thioredoxin"/>
    <property type="match status" value="1"/>
</dbReference>